<evidence type="ECO:0000256" key="2">
    <source>
        <dbReference type="ARBA" id="ARBA00022840"/>
    </source>
</evidence>
<evidence type="ECO:0000256" key="1">
    <source>
        <dbReference type="ARBA" id="ARBA00022741"/>
    </source>
</evidence>
<feature type="region of interest" description="Disordered" evidence="3">
    <location>
        <begin position="1288"/>
        <end position="1420"/>
    </location>
</feature>
<dbReference type="PANTHER" id="PTHR48103:SF2">
    <property type="entry name" value="MIDASIN"/>
    <property type="match status" value="1"/>
</dbReference>
<feature type="domain" description="VWFA" evidence="4">
    <location>
        <begin position="1593"/>
        <end position="1793"/>
    </location>
</feature>
<dbReference type="PANTHER" id="PTHR48103">
    <property type="entry name" value="MIDASIN-RELATED"/>
    <property type="match status" value="1"/>
</dbReference>
<feature type="region of interest" description="Disordered" evidence="3">
    <location>
        <begin position="1240"/>
        <end position="1259"/>
    </location>
</feature>
<feature type="compositionally biased region" description="Basic and acidic residues" evidence="3">
    <location>
        <begin position="1344"/>
        <end position="1369"/>
    </location>
</feature>
<keyword evidence="1" id="KW-0547">Nucleotide-binding</keyword>
<organism evidence="5">
    <name type="scientific">Anthurium amnicola</name>
    <dbReference type="NCBI Taxonomy" id="1678845"/>
    <lineage>
        <taxon>Eukaryota</taxon>
        <taxon>Viridiplantae</taxon>
        <taxon>Streptophyta</taxon>
        <taxon>Embryophyta</taxon>
        <taxon>Tracheophyta</taxon>
        <taxon>Spermatophyta</taxon>
        <taxon>Magnoliopsida</taxon>
        <taxon>Liliopsida</taxon>
        <taxon>Araceae</taxon>
        <taxon>Pothoideae</taxon>
        <taxon>Potheae</taxon>
        <taxon>Anthurium</taxon>
    </lineage>
</organism>
<feature type="region of interest" description="Disordered" evidence="3">
    <location>
        <begin position="1434"/>
        <end position="1465"/>
    </location>
</feature>
<protein>
    <submittedName>
        <fullName evidence="5">Midasin</fullName>
    </submittedName>
</protein>
<dbReference type="SUPFAM" id="SSF53300">
    <property type="entry name" value="vWA-like"/>
    <property type="match status" value="1"/>
</dbReference>
<feature type="region of interest" description="Disordered" evidence="3">
    <location>
        <begin position="962"/>
        <end position="986"/>
    </location>
</feature>
<dbReference type="GO" id="GO:0030687">
    <property type="term" value="C:preribosome, large subunit precursor"/>
    <property type="evidence" value="ECO:0007669"/>
    <property type="project" value="TreeGrafter"/>
</dbReference>
<feature type="compositionally biased region" description="Basic and acidic residues" evidence="3">
    <location>
        <begin position="1180"/>
        <end position="1227"/>
    </location>
</feature>
<sequence length="1805" mass="204560">MFLSQSKCSTNITYFDCHIYSFHFQPAVIEITNEEKLHLFVHSYDLGTRIIKGLPSTISAALDEKLVVEQMLRVCLESEGDMSLFQQPAHTFNIYKDPNASMMSKMVEPLLIVQERVKYLLNEWSDHPALQNILRVTEMLLSIPLNTSLFKGLFGLESLIARVHSLQETSPKFSLSDCLEPIYSLVYSWQKIELDSWSNFLDGVEEEYEINAGKLWFPLRSVLHRNLSGDSDLDNISTVQSVEEFMQTSCLGEFKKRLQLLLAFHGQFNAGISLNVCLSPHQKEILNILYNAFGFYIQFLPLVIKHVKADRRCKEEEIKNQIKLLKWEHPNALLSIEKFRVARHKLWKLIKKFNDCLQQPLMVFLNHETNLKNSEVAAWFKQKPCVEPDSEPMPFPIEPTHFGATERLLRHHGWGEKLSVAFEAYYISGSSGNDAMQCKEFASSLRLSLFSKCDGLFSSSSKGWVSLEKIYGHATDFARTWKHGTKNLKKRSLVDLMKILETSGLSRHRSLITEIEAGSNQPSTLFLQPSYNMQHLLLKDSNSSSDYINVHEMLSSGSFDLKWKMANQYYFKNIAMLQQLQLARLNFHKDLSLELVNRSMSFIDHLIKIQQDQRSLLYALSEQFKKLRRHSSSLENIGTVEISISSDQHVLFQCMWKQKKLFDMLVTLSRDVSLLLRCIGNSHLNACHGVKGEAEMLSSFIDKHVQSFVKSKESLDKCLLGVAGVVTPFVVCNTPFIILKQMEVLIMQNFEIINSLDNDIQLFSKSKAFKRSVDGLLLGRFRALTTKGKLIEKEFLSLAAANSCQADDSYKKIFVKLDASFTLSSAKTINMVKDSIGKLDLLYKELTSFEDIPTEKITSWNVIFEKYVSALQLGLIYESFNETIISAGKLLNHAGNKDSVVCAKVEIQLKHLHVLLDLFLSIGEAISLDFLAVHNAMVEMSHMLAQIFALLFSEGFGDLEEPVDDTSHISQDATGTGMGEGEGLNDVSDQISDEAQLLGTSQKQNQVPENSDKVPSKTDKGIEMEEDFTADLFSVSEDSGDDVSEEEDINLESGMGQNVDSSQVIDEKLWDKEEDVDVSENVEKYELGPAVKEMDPSCREFRGREDPASDIDGSGELTDEDERLSGKAEDANVSDDEQSVADAKMNESQAFEDSSGIQFDKQKQNLEELSMDEAEDSVALDERIDENMKDESSQTNTKEDHMDVKESVEVERFESNEGDKSNEKDADMDMMGTASELVDLEKTEPKSDPSLESGSLEHVHNSFAADLNMMPEAPWSNNHDLQKSFVLSSGLPSDIPRSESSLPELRHGEMFAGDQSKLQSSEDHSSSLQRSASNPYRSIGDAMEEWKDRVKISVDSEEHQSDVPDHTEDGVGDEYQFVSEMEKGSSQTLGPATSDQVTQSIDRKDPTLDGHMNEDDTEHMEKMKEYSEREYIKRGETSISRQKPNEQSVRQLSDTGLRNDAPLEGFKRDSSIDELGGFVSFESSSTRDQPFQSSDLNCDQTIHQMEMDNASDGMKYDSIVDWKRYERLTMSLSQELCEQLRLVMEPTLASKLQGDYKTGKRINMKKVIPYIASHFRKDKIWLRRTRPNKRDYQVVVAIDDSRSMSESHCGNVAIEALVTICRAMTQLEVGQFAVASFGEKGNIRLLHDFGQPFTGETGIKMISSLSFNQDNTIRDEPVADLLKYLDKMLDTAVARARLPSGINPLKQLILIIADGRFQDKEKLRRCVRDILNKKRLIAFVLLDNPQESIMDLPEYSFVGGKFSCTKYMDTFPFPYYVALRNIEALPRTLADLLRQWFQLMQSAKE</sequence>
<feature type="compositionally biased region" description="Basic and acidic residues" evidence="3">
    <location>
        <begin position="1087"/>
        <end position="1107"/>
    </location>
</feature>
<evidence type="ECO:0000259" key="4">
    <source>
        <dbReference type="PROSITE" id="PS50234"/>
    </source>
</evidence>
<accession>A0A1D1XHG4</accession>
<proteinExistence type="predicted"/>
<dbReference type="EMBL" id="GDJX01026097">
    <property type="protein sequence ID" value="JAT41839.1"/>
    <property type="molecule type" value="Transcribed_RNA"/>
</dbReference>
<dbReference type="GO" id="GO:0000055">
    <property type="term" value="P:ribosomal large subunit export from nucleus"/>
    <property type="evidence" value="ECO:0007669"/>
    <property type="project" value="TreeGrafter"/>
</dbReference>
<keyword evidence="2" id="KW-0067">ATP-binding</keyword>
<dbReference type="GO" id="GO:0000027">
    <property type="term" value="P:ribosomal large subunit assembly"/>
    <property type="evidence" value="ECO:0007669"/>
    <property type="project" value="TreeGrafter"/>
</dbReference>
<dbReference type="InterPro" id="IPR036465">
    <property type="entry name" value="vWFA_dom_sf"/>
</dbReference>
<feature type="compositionally biased region" description="Polar residues" evidence="3">
    <location>
        <begin position="1437"/>
        <end position="1456"/>
    </location>
</feature>
<dbReference type="FunFam" id="3.40.50.410:FF:000114">
    <property type="entry name" value="Midasin"/>
    <property type="match status" value="1"/>
</dbReference>
<dbReference type="InterPro" id="IPR002035">
    <property type="entry name" value="VWF_A"/>
</dbReference>
<dbReference type="GO" id="GO:0005634">
    <property type="term" value="C:nucleus"/>
    <property type="evidence" value="ECO:0007669"/>
    <property type="project" value="TreeGrafter"/>
</dbReference>
<reference evidence="5" key="1">
    <citation type="submission" date="2015-07" db="EMBL/GenBank/DDBJ databases">
        <title>Transcriptome Assembly of Anthurium amnicola.</title>
        <authorList>
            <person name="Suzuki J."/>
        </authorList>
    </citation>
    <scope>NUCLEOTIDE SEQUENCE</scope>
</reference>
<feature type="region of interest" description="Disordered" evidence="3">
    <location>
        <begin position="1087"/>
        <end position="1235"/>
    </location>
</feature>
<feature type="compositionally biased region" description="Acidic residues" evidence="3">
    <location>
        <begin position="1169"/>
        <end position="1179"/>
    </location>
</feature>
<evidence type="ECO:0000256" key="3">
    <source>
        <dbReference type="SAM" id="MobiDB-lite"/>
    </source>
</evidence>
<feature type="compositionally biased region" description="Polar residues" evidence="3">
    <location>
        <begin position="1146"/>
        <end position="1157"/>
    </location>
</feature>
<evidence type="ECO:0000313" key="5">
    <source>
        <dbReference type="EMBL" id="JAT41839.1"/>
    </source>
</evidence>
<gene>
    <name evidence="5" type="primary">mdn1_8</name>
    <name evidence="5" type="ORF">g.124773</name>
</gene>
<name>A0A1D1XHG4_9ARAE</name>
<feature type="compositionally biased region" description="Polar residues" evidence="3">
    <location>
        <begin position="1326"/>
        <end position="1336"/>
    </location>
</feature>
<dbReference type="PROSITE" id="PS50234">
    <property type="entry name" value="VWFA"/>
    <property type="match status" value="1"/>
</dbReference>
<dbReference type="GO" id="GO:0005524">
    <property type="term" value="F:ATP binding"/>
    <property type="evidence" value="ECO:0007669"/>
    <property type="project" value="UniProtKB-KW"/>
</dbReference>
<feature type="compositionally biased region" description="Polar residues" evidence="3">
    <location>
        <begin position="1384"/>
        <end position="1400"/>
    </location>
</feature>
<feature type="compositionally biased region" description="Basic and acidic residues" evidence="3">
    <location>
        <begin position="1401"/>
        <end position="1420"/>
    </location>
</feature>